<dbReference type="RefSeq" id="WP_089375104.1">
    <property type="nucleotide sequence ID" value="NZ_FZOA01000003.1"/>
</dbReference>
<keyword evidence="3" id="KW-1185">Reference proteome</keyword>
<dbReference type="EMBL" id="FZOA01000003">
    <property type="protein sequence ID" value="SNR76840.1"/>
    <property type="molecule type" value="Genomic_DNA"/>
</dbReference>
<reference evidence="3" key="1">
    <citation type="submission" date="2017-06" db="EMBL/GenBank/DDBJ databases">
        <authorList>
            <person name="Varghese N."/>
            <person name="Submissions S."/>
        </authorList>
    </citation>
    <scope>NUCLEOTIDE SEQUENCE [LARGE SCALE GENOMIC DNA]</scope>
    <source>
        <strain evidence="3">Ca-68</strain>
    </source>
</reference>
<dbReference type="InterPro" id="IPR036390">
    <property type="entry name" value="WH_DNA-bd_sf"/>
</dbReference>
<protein>
    <submittedName>
        <fullName evidence="2">Transcriptional regulator, BadM/Rrf2 family</fullName>
    </submittedName>
</protein>
<dbReference type="Gene3D" id="1.10.10.10">
    <property type="entry name" value="Winged helix-like DNA-binding domain superfamily/Winged helix DNA-binding domain"/>
    <property type="match status" value="1"/>
</dbReference>
<dbReference type="GO" id="GO:0005829">
    <property type="term" value="C:cytosol"/>
    <property type="evidence" value="ECO:0007669"/>
    <property type="project" value="TreeGrafter"/>
</dbReference>
<dbReference type="SUPFAM" id="SSF46785">
    <property type="entry name" value="Winged helix' DNA-binding domain"/>
    <property type="match status" value="1"/>
</dbReference>
<dbReference type="OrthoDB" id="9808360at2"/>
<evidence type="ECO:0000256" key="1">
    <source>
        <dbReference type="ARBA" id="ARBA00023125"/>
    </source>
</evidence>
<dbReference type="InterPro" id="IPR010242">
    <property type="entry name" value="TF_HTH_IscR"/>
</dbReference>
<dbReference type="Pfam" id="PF02082">
    <property type="entry name" value="Rrf2"/>
    <property type="match status" value="1"/>
</dbReference>
<keyword evidence="1" id="KW-0238">DNA-binding</keyword>
<dbReference type="NCBIfam" id="TIGR00738">
    <property type="entry name" value="rrf2_super"/>
    <property type="match status" value="1"/>
</dbReference>
<dbReference type="GO" id="GO:0003700">
    <property type="term" value="F:DNA-binding transcription factor activity"/>
    <property type="evidence" value="ECO:0007669"/>
    <property type="project" value="InterPro"/>
</dbReference>
<dbReference type="InterPro" id="IPR030489">
    <property type="entry name" value="TR_Rrf2-type_CS"/>
</dbReference>
<gene>
    <name evidence="2" type="ORF">SAMN05192560_0987</name>
</gene>
<accession>A0A238Z0E4</accession>
<dbReference type="FunFam" id="1.10.10.10:FF:000026">
    <property type="entry name" value="HTH-type transcriptional regulator IscR"/>
    <property type="match status" value="1"/>
</dbReference>
<proteinExistence type="predicted"/>
<dbReference type="PROSITE" id="PS01332">
    <property type="entry name" value="HTH_RRF2_1"/>
    <property type="match status" value="1"/>
</dbReference>
<dbReference type="GO" id="GO:0003690">
    <property type="term" value="F:double-stranded DNA binding"/>
    <property type="evidence" value="ECO:0007669"/>
    <property type="project" value="InterPro"/>
</dbReference>
<dbReference type="NCBIfam" id="TIGR02010">
    <property type="entry name" value="IscR"/>
    <property type="match status" value="1"/>
</dbReference>
<organism evidence="2 3">
    <name type="scientific">Methylobacillus rhizosphaerae</name>
    <dbReference type="NCBI Taxonomy" id="551994"/>
    <lineage>
        <taxon>Bacteria</taxon>
        <taxon>Pseudomonadati</taxon>
        <taxon>Pseudomonadota</taxon>
        <taxon>Betaproteobacteria</taxon>
        <taxon>Nitrosomonadales</taxon>
        <taxon>Methylophilaceae</taxon>
        <taxon>Methylobacillus</taxon>
    </lineage>
</organism>
<dbReference type="Proteomes" id="UP000198305">
    <property type="component" value="Unassembled WGS sequence"/>
</dbReference>
<dbReference type="InterPro" id="IPR000944">
    <property type="entry name" value="Tscrpt_reg_Rrf2"/>
</dbReference>
<evidence type="ECO:0000313" key="3">
    <source>
        <dbReference type="Proteomes" id="UP000198305"/>
    </source>
</evidence>
<dbReference type="PANTHER" id="PTHR33221">
    <property type="entry name" value="WINGED HELIX-TURN-HELIX TRANSCRIPTIONAL REGULATOR, RRF2 FAMILY"/>
    <property type="match status" value="1"/>
</dbReference>
<dbReference type="PROSITE" id="PS51197">
    <property type="entry name" value="HTH_RRF2_2"/>
    <property type="match status" value="1"/>
</dbReference>
<evidence type="ECO:0000313" key="2">
    <source>
        <dbReference type="EMBL" id="SNR76840.1"/>
    </source>
</evidence>
<dbReference type="AlphaFoldDB" id="A0A238Z0E4"/>
<name>A0A238Z0E4_9PROT</name>
<dbReference type="InterPro" id="IPR036388">
    <property type="entry name" value="WH-like_DNA-bd_sf"/>
</dbReference>
<dbReference type="PANTHER" id="PTHR33221:SF5">
    <property type="entry name" value="HTH-TYPE TRANSCRIPTIONAL REGULATOR ISCR"/>
    <property type="match status" value="1"/>
</dbReference>
<sequence>MRLTTKGRFAVTAMLDLALNEEEKPVTLAGISERQGISLSYLEQLFSRLRRNGLVKSVRGPGGGYRLAKVQTDISVSDIITAVDELIDATQCGGKENCHEGKPCMTHDLWSSLNTKILEYLSGVALADLVASQREGKEIRFTVRRESQRPQPVQVAA</sequence>